<sequence length="276" mass="29501">MGTERRRGDRPDRRNPGLKGAADRVAPANSWRSATAQLSEAIASARAWGNYADSDCAADDDYDADSDCAADDHYHADSNNVTAIYHQQSVDDDTSAGAAREYLRPQGRHMRRLGVRGVYTAIDVATAVSLIAAAVLWVMVTADTTPREFVLVSMSESPPPPAIPLTPNDQGYVRVETISGSTGCSIASELVACQTSADNWPNKPDGRPFHTVSVNANGQFNWVDADLGALAGRVALESQTYSAQGWTIIASPVGTTFTNDRTGHGMSVTDQAVRPF</sequence>
<evidence type="ECO:0000313" key="4">
    <source>
        <dbReference type="Proteomes" id="UP000825008"/>
    </source>
</evidence>
<accession>A0A9X7WFW1</accession>
<organism evidence="3 4">
    <name type="scientific">Mycolicibacter heraklionensis</name>
    <dbReference type="NCBI Taxonomy" id="512402"/>
    <lineage>
        <taxon>Bacteria</taxon>
        <taxon>Bacillati</taxon>
        <taxon>Actinomycetota</taxon>
        <taxon>Actinomycetes</taxon>
        <taxon>Mycobacteriales</taxon>
        <taxon>Mycobacteriaceae</taxon>
        <taxon>Mycolicibacter</taxon>
    </lineage>
</organism>
<dbReference type="Proteomes" id="UP000825008">
    <property type="component" value="Chromosome"/>
</dbReference>
<keyword evidence="2" id="KW-0472">Membrane</keyword>
<evidence type="ECO:0000313" key="3">
    <source>
        <dbReference type="EMBL" id="QZA07515.1"/>
    </source>
</evidence>
<evidence type="ECO:0000256" key="1">
    <source>
        <dbReference type="SAM" id="MobiDB-lite"/>
    </source>
</evidence>
<name>A0A9X7WFW1_9MYCO</name>
<evidence type="ECO:0000256" key="2">
    <source>
        <dbReference type="SAM" id="Phobius"/>
    </source>
</evidence>
<proteinExistence type="predicted"/>
<dbReference type="KEGG" id="mher:K3U94_21740"/>
<dbReference type="AlphaFoldDB" id="A0A9X7WFW1"/>
<feature type="compositionally biased region" description="Basic and acidic residues" evidence="1">
    <location>
        <begin position="1"/>
        <end position="15"/>
    </location>
</feature>
<feature type="region of interest" description="Disordered" evidence="1">
    <location>
        <begin position="1"/>
        <end position="30"/>
    </location>
</feature>
<protein>
    <submittedName>
        <fullName evidence="3">Uncharacterized protein</fullName>
    </submittedName>
</protein>
<dbReference type="RefSeq" id="WP_220694990.1">
    <property type="nucleotide sequence ID" value="NZ_CP080997.1"/>
</dbReference>
<keyword evidence="2" id="KW-1133">Transmembrane helix</keyword>
<feature type="transmembrane region" description="Helical" evidence="2">
    <location>
        <begin position="118"/>
        <end position="140"/>
    </location>
</feature>
<reference evidence="3" key="1">
    <citation type="submission" date="2021-08" db="EMBL/GenBank/DDBJ databases">
        <title>Whole genome sequencing of non-tuberculosis mycobacteria type-strains.</title>
        <authorList>
            <person name="Igarashi Y."/>
            <person name="Osugi A."/>
            <person name="Mitarai S."/>
        </authorList>
    </citation>
    <scope>NUCLEOTIDE SEQUENCE</scope>
    <source>
        <strain evidence="3">JCM 30995</strain>
    </source>
</reference>
<keyword evidence="2" id="KW-0812">Transmembrane</keyword>
<gene>
    <name evidence="3" type="ORF">K3U94_21740</name>
</gene>
<dbReference type="EMBL" id="CP080997">
    <property type="protein sequence ID" value="QZA07515.1"/>
    <property type="molecule type" value="Genomic_DNA"/>
</dbReference>